<dbReference type="GO" id="GO:0005886">
    <property type="term" value="C:plasma membrane"/>
    <property type="evidence" value="ECO:0007669"/>
    <property type="project" value="UniProtKB-SubCell"/>
</dbReference>
<protein>
    <recommendedName>
        <fullName evidence="18">Ig-like domain-containing protein</fullName>
    </recommendedName>
</protein>
<evidence type="ECO:0000259" key="15">
    <source>
        <dbReference type="PROSITE" id="PS51132"/>
    </source>
</evidence>
<evidence type="ECO:0000256" key="1">
    <source>
        <dbReference type="ARBA" id="ARBA00004236"/>
    </source>
</evidence>
<evidence type="ECO:0000256" key="4">
    <source>
        <dbReference type="ARBA" id="ARBA00022525"/>
    </source>
</evidence>
<feature type="transmembrane region" description="Helical" evidence="13">
    <location>
        <begin position="27"/>
        <end position="50"/>
    </location>
</feature>
<evidence type="ECO:0000259" key="14">
    <source>
        <dbReference type="PROSITE" id="PS50835"/>
    </source>
</evidence>
<keyword evidence="8" id="KW-1015">Disulfide bond</keyword>
<dbReference type="KEGG" id="dpa:109545109"/>
<dbReference type="Pfam" id="PF13927">
    <property type="entry name" value="Ig_3"/>
    <property type="match status" value="2"/>
</dbReference>
<dbReference type="GO" id="GO:0007165">
    <property type="term" value="P:signal transduction"/>
    <property type="evidence" value="ECO:0007669"/>
    <property type="project" value="TreeGrafter"/>
</dbReference>
<dbReference type="AlphaFoldDB" id="A0AAR5QDC1"/>
<evidence type="ECO:0000256" key="3">
    <source>
        <dbReference type="ARBA" id="ARBA00022475"/>
    </source>
</evidence>
<dbReference type="PANTHER" id="PTHR23192">
    <property type="entry name" value="OLFACTOMEDIN-RELATED"/>
    <property type="match status" value="1"/>
</dbReference>
<evidence type="ECO:0000256" key="2">
    <source>
        <dbReference type="ARBA" id="ARBA00004613"/>
    </source>
</evidence>
<reference evidence="17" key="1">
    <citation type="journal article" date="2013" name="Genome Biol.">
        <title>Draft genome of the mountain pine beetle, Dendroctonus ponderosae Hopkins, a major forest pest.</title>
        <authorList>
            <person name="Keeling C.I."/>
            <person name="Yuen M.M."/>
            <person name="Liao N.Y."/>
            <person name="Docking T.R."/>
            <person name="Chan S.K."/>
            <person name="Taylor G.A."/>
            <person name="Palmquist D.L."/>
            <person name="Jackman S.D."/>
            <person name="Nguyen A."/>
            <person name="Li M."/>
            <person name="Henderson H."/>
            <person name="Janes J.K."/>
            <person name="Zhao Y."/>
            <person name="Pandoh P."/>
            <person name="Moore R."/>
            <person name="Sperling F.A."/>
            <person name="Huber D.P."/>
            <person name="Birol I."/>
            <person name="Jones S.J."/>
            <person name="Bohlmann J."/>
        </authorList>
    </citation>
    <scope>NUCLEOTIDE SEQUENCE</scope>
</reference>
<accession>A0AAR5QDC1</accession>
<keyword evidence="10" id="KW-0393">Immunoglobulin domain</keyword>
<dbReference type="GeneID" id="109545109"/>
<dbReference type="GO" id="GO:0005615">
    <property type="term" value="C:extracellular space"/>
    <property type="evidence" value="ECO:0007669"/>
    <property type="project" value="TreeGrafter"/>
</dbReference>
<keyword evidence="9" id="KW-0325">Glycoprotein</keyword>
<dbReference type="InterPro" id="IPR013783">
    <property type="entry name" value="Ig-like_fold"/>
</dbReference>
<dbReference type="FunFam" id="2.60.40.10:FF:000328">
    <property type="entry name" value="CLUMA_CG000981, isoform A"/>
    <property type="match status" value="1"/>
</dbReference>
<dbReference type="SMART" id="SM00409">
    <property type="entry name" value="IG"/>
    <property type="match status" value="2"/>
</dbReference>
<dbReference type="SUPFAM" id="SSF48726">
    <property type="entry name" value="Immunoglobulin"/>
    <property type="match status" value="2"/>
</dbReference>
<dbReference type="SMART" id="SM00284">
    <property type="entry name" value="OLF"/>
    <property type="match status" value="1"/>
</dbReference>
<dbReference type="Gene3D" id="2.60.40.10">
    <property type="entry name" value="Immunoglobulins"/>
    <property type="match status" value="2"/>
</dbReference>
<dbReference type="InterPro" id="IPR008160">
    <property type="entry name" value="Collagen"/>
</dbReference>
<dbReference type="SMART" id="SM00408">
    <property type="entry name" value="IGc2"/>
    <property type="match status" value="2"/>
</dbReference>
<dbReference type="InterPro" id="IPR050605">
    <property type="entry name" value="Olfactomedin-like_domain"/>
</dbReference>
<feature type="domain" description="Ig-like" evidence="14">
    <location>
        <begin position="500"/>
        <end position="585"/>
    </location>
</feature>
<keyword evidence="13" id="KW-1133">Transmembrane helix</keyword>
<dbReference type="PANTHER" id="PTHR23192:SF85">
    <property type="entry name" value="GLIOMEDIN"/>
    <property type="match status" value="1"/>
</dbReference>
<evidence type="ECO:0000256" key="7">
    <source>
        <dbReference type="ARBA" id="ARBA00023136"/>
    </source>
</evidence>
<keyword evidence="13" id="KW-0812">Transmembrane</keyword>
<evidence type="ECO:0008006" key="18">
    <source>
        <dbReference type="Google" id="ProtNLM"/>
    </source>
</evidence>
<dbReference type="InterPro" id="IPR036179">
    <property type="entry name" value="Ig-like_dom_sf"/>
</dbReference>
<keyword evidence="7 13" id="KW-0472">Membrane</keyword>
<feature type="region of interest" description="Disordered" evidence="12">
    <location>
        <begin position="333"/>
        <end position="382"/>
    </location>
</feature>
<evidence type="ECO:0000256" key="5">
    <source>
        <dbReference type="ARBA" id="ARBA00022729"/>
    </source>
</evidence>
<feature type="domain" description="Olfactomedin-like" evidence="15">
    <location>
        <begin position="680"/>
        <end position="928"/>
    </location>
</feature>
<proteinExistence type="predicted"/>
<comment type="subcellular location">
    <subcellularLocation>
        <location evidence="1">Cell membrane</location>
    </subcellularLocation>
    <subcellularLocation>
        <location evidence="2">Secreted</location>
    </subcellularLocation>
</comment>
<dbReference type="PROSITE" id="PS50835">
    <property type="entry name" value="IG_LIKE"/>
    <property type="match status" value="2"/>
</dbReference>
<evidence type="ECO:0000313" key="17">
    <source>
        <dbReference type="Proteomes" id="UP000019118"/>
    </source>
</evidence>
<evidence type="ECO:0000256" key="13">
    <source>
        <dbReference type="SAM" id="Phobius"/>
    </source>
</evidence>
<dbReference type="InterPro" id="IPR007110">
    <property type="entry name" value="Ig-like_dom"/>
</dbReference>
<feature type="domain" description="Ig-like" evidence="14">
    <location>
        <begin position="404"/>
        <end position="498"/>
    </location>
</feature>
<dbReference type="InterPro" id="IPR003112">
    <property type="entry name" value="Olfac-like_dom"/>
</dbReference>
<evidence type="ECO:0000256" key="6">
    <source>
        <dbReference type="ARBA" id="ARBA00022737"/>
    </source>
</evidence>
<dbReference type="Pfam" id="PF01391">
    <property type="entry name" value="Collagen"/>
    <property type="match status" value="2"/>
</dbReference>
<dbReference type="PROSITE" id="PS51132">
    <property type="entry name" value="OLF"/>
    <property type="match status" value="1"/>
</dbReference>
<dbReference type="EnsemblMetazoa" id="XM_019915603.1">
    <property type="protein sequence ID" value="XP_019771162.1"/>
    <property type="gene ID" value="LOC109545109"/>
</dbReference>
<keyword evidence="6" id="KW-0677">Repeat</keyword>
<evidence type="ECO:0000256" key="10">
    <source>
        <dbReference type="ARBA" id="ARBA00023319"/>
    </source>
</evidence>
<name>A0AAR5QDC1_DENPD</name>
<comment type="caution">
    <text evidence="11">Lacks conserved residue(s) required for the propagation of feature annotation.</text>
</comment>
<evidence type="ECO:0000256" key="11">
    <source>
        <dbReference type="PROSITE-ProRule" id="PRU00446"/>
    </source>
</evidence>
<sequence length="959" mass="107071">MSSTEQKNNQIAPKGSKLAVHQLNPRYTIRVICCVFFIFLTEIFLAHYVYRLIISEIRENYLTKSDFRQNFQTEIRTEAFREEVLRVLTYLQAKRDPSLDKSTNNREKRSVRKPIEYNFAGKRKRDEPLIEFFHPKTPLMDENEEDTRRRVNAKGGASSDGQWVLMTGSSRIQIIKRSTSANHSETDETLELGLKAVLNIHTPQKKPHLKETLSKADCEETQLAGFCKKIKDFCPQLPGPKGDRGDTGLPGTPGLPGISGAKGVPGPVGPPGKIGPPGMPGRKGDLGWPGVSGMAGEKGEQGRPGLDGRIGIPGTPGLDGMPGRNGYDGLPGKDGIPGRNGKDGINGHKGDRGLPGPQGPSGVRGIPGPKGKVGRPGTNGTPGLPGVSAYKYASSNSSKLLIPPSISGYPYGHMGPTSVPEGKNVRFHCSATGNPTPKITWQKFDNSPINRGAWEDVQVPEAVLSFPQVNREHMGKYLCIADNGIPPPANHTFHLEVTFPPLISIEDQMVGVANGSTAVLECSIEAFPEPIRYWERSDGRLLENGDKFRIDNSKVKSGYKSRMQLNISRVTHHDRQYLYYCVSKNEFQLTRGEFKLYEIDPRDSLSSRNSSQRRTFGIQPPGKVALEDLCTPPTPCPKCEPKEVTCSAAGVNLLDLISQWRVRPYGDIKYSMANLSRSIDCVLYAVGKPVFNRFSDFTYGCWMTDAHPESRPGYFWVTNETSSNELIEYKNKSAYRQNIPSNVYRLDHPFSGNAHVVYNGSFFYNVKGTRRILKYNLSNKNTISLDLPGNMNDISKLYSGQYNYVDFCVDENGLWLIFAVPDSNNTAVMKVDIERMTPQYIWNMTIDHHKVGEMFIVCGVLYAVDNVSDRQSRIRFAFDLYKSKLIDVSLQFNNPFRKTTMISYNHKSKELYSWDKGNQLIHPVRSHDIGYDYNQTVKDEKPADLSDPITAKQTGFEIN</sequence>
<reference evidence="16" key="2">
    <citation type="submission" date="2024-08" db="UniProtKB">
        <authorList>
            <consortium name="EnsemblMetazoa"/>
        </authorList>
    </citation>
    <scope>IDENTIFICATION</scope>
</reference>
<keyword evidence="17" id="KW-1185">Reference proteome</keyword>
<feature type="compositionally biased region" description="Basic and acidic residues" evidence="12">
    <location>
        <begin position="340"/>
        <end position="352"/>
    </location>
</feature>
<keyword evidence="3" id="KW-1003">Cell membrane</keyword>
<keyword evidence="4" id="KW-0964">Secreted</keyword>
<dbReference type="InterPro" id="IPR003598">
    <property type="entry name" value="Ig_sub2"/>
</dbReference>
<organism evidence="16 17">
    <name type="scientific">Dendroctonus ponderosae</name>
    <name type="common">Mountain pine beetle</name>
    <dbReference type="NCBI Taxonomy" id="77166"/>
    <lineage>
        <taxon>Eukaryota</taxon>
        <taxon>Metazoa</taxon>
        <taxon>Ecdysozoa</taxon>
        <taxon>Arthropoda</taxon>
        <taxon>Hexapoda</taxon>
        <taxon>Insecta</taxon>
        <taxon>Pterygota</taxon>
        <taxon>Neoptera</taxon>
        <taxon>Endopterygota</taxon>
        <taxon>Coleoptera</taxon>
        <taxon>Polyphaga</taxon>
        <taxon>Cucujiformia</taxon>
        <taxon>Curculionidae</taxon>
        <taxon>Scolytinae</taxon>
        <taxon>Dendroctonus</taxon>
    </lineage>
</organism>
<evidence type="ECO:0000256" key="12">
    <source>
        <dbReference type="SAM" id="MobiDB-lite"/>
    </source>
</evidence>
<evidence type="ECO:0000256" key="8">
    <source>
        <dbReference type="ARBA" id="ARBA00023157"/>
    </source>
</evidence>
<evidence type="ECO:0000256" key="9">
    <source>
        <dbReference type="ARBA" id="ARBA00023180"/>
    </source>
</evidence>
<evidence type="ECO:0000313" key="16">
    <source>
        <dbReference type="EnsemblMetazoa" id="XP_019771162.1"/>
    </source>
</evidence>
<keyword evidence="5" id="KW-0732">Signal</keyword>
<dbReference type="Proteomes" id="UP000019118">
    <property type="component" value="Unassembled WGS sequence"/>
</dbReference>
<dbReference type="Pfam" id="PF02191">
    <property type="entry name" value="OLF"/>
    <property type="match status" value="1"/>
</dbReference>
<dbReference type="InterPro" id="IPR003599">
    <property type="entry name" value="Ig_sub"/>
</dbReference>